<gene>
    <name evidence="3" type="ORF">DN068_14015</name>
</gene>
<sequence length="251" mass="28408">MIKRYRSCALLAAIAVLAMVSACTHPYYVQQHTDHLYVVEKDTRQDSAFVKMLHPYKRGVDTQMQVLIGRTDIPLTKAQPESTLGNFMADATLEAGKKLDPKTVAAVMNYGGIRINYINPGPITKGKIYELMPFDNMLTIVEMPGTAIQAFCDKMAVYKGWPVSNISFAIKDKKAINITIDGQALNEHIVYKIAVNDYIARGGDNCDFMVPLKKRHTTIFLRDILIAYVERLNKENRPLHPELENRIRYAE</sequence>
<dbReference type="InterPro" id="IPR008334">
    <property type="entry name" value="5'-Nucleotdase_C"/>
</dbReference>
<dbReference type="PRINTS" id="PR01607">
    <property type="entry name" value="APYRASEFAMLY"/>
</dbReference>
<dbReference type="GO" id="GO:0009166">
    <property type="term" value="P:nucleotide catabolic process"/>
    <property type="evidence" value="ECO:0007669"/>
    <property type="project" value="InterPro"/>
</dbReference>
<dbReference type="Proteomes" id="UP000248745">
    <property type="component" value="Unassembled WGS sequence"/>
</dbReference>
<keyword evidence="4" id="KW-1185">Reference proteome</keyword>
<dbReference type="Gene3D" id="3.90.780.10">
    <property type="entry name" value="5'-Nucleotidase, C-terminal domain"/>
    <property type="match status" value="1"/>
</dbReference>
<dbReference type="PROSITE" id="PS51257">
    <property type="entry name" value="PROKAR_LIPOPROTEIN"/>
    <property type="match status" value="1"/>
</dbReference>
<keyword evidence="1" id="KW-0732">Signal</keyword>
<dbReference type="OrthoDB" id="4762412at2"/>
<dbReference type="PANTHER" id="PTHR11575:SF24">
    <property type="entry name" value="5'-NUCLEOTIDASE"/>
    <property type="match status" value="1"/>
</dbReference>
<accession>A0A2W2AB01</accession>
<feature type="signal peptide" evidence="1">
    <location>
        <begin position="1"/>
        <end position="22"/>
    </location>
</feature>
<comment type="caution">
    <text evidence="3">The sequence shown here is derived from an EMBL/GenBank/DDBJ whole genome shotgun (WGS) entry which is preliminary data.</text>
</comment>
<evidence type="ECO:0000259" key="2">
    <source>
        <dbReference type="Pfam" id="PF02872"/>
    </source>
</evidence>
<dbReference type="GO" id="GO:0016787">
    <property type="term" value="F:hydrolase activity"/>
    <property type="evidence" value="ECO:0007669"/>
    <property type="project" value="InterPro"/>
</dbReference>
<proteinExistence type="predicted"/>
<dbReference type="InterPro" id="IPR006179">
    <property type="entry name" value="5_nucleotidase/apyrase"/>
</dbReference>
<feature type="domain" description="5'-Nucleotidase C-terminal" evidence="2">
    <location>
        <begin position="77"/>
        <end position="207"/>
    </location>
</feature>
<dbReference type="EMBL" id="QKTW01000018">
    <property type="protein sequence ID" value="PZF72461.1"/>
    <property type="molecule type" value="Genomic_DNA"/>
</dbReference>
<dbReference type="RefSeq" id="WP_110999556.1">
    <property type="nucleotide sequence ID" value="NZ_QKTW01000018.1"/>
</dbReference>
<dbReference type="SUPFAM" id="SSF55816">
    <property type="entry name" value="5'-nucleotidase (syn. UDP-sugar hydrolase), C-terminal domain"/>
    <property type="match status" value="1"/>
</dbReference>
<protein>
    <recommendedName>
        <fullName evidence="2">5'-Nucleotidase C-terminal domain-containing protein</fullName>
    </recommendedName>
</protein>
<organism evidence="3 4">
    <name type="scientific">Taibaiella soli</name>
    <dbReference type="NCBI Taxonomy" id="1649169"/>
    <lineage>
        <taxon>Bacteria</taxon>
        <taxon>Pseudomonadati</taxon>
        <taxon>Bacteroidota</taxon>
        <taxon>Chitinophagia</taxon>
        <taxon>Chitinophagales</taxon>
        <taxon>Chitinophagaceae</taxon>
        <taxon>Taibaiella</taxon>
    </lineage>
</organism>
<evidence type="ECO:0000313" key="3">
    <source>
        <dbReference type="EMBL" id="PZF72461.1"/>
    </source>
</evidence>
<dbReference type="AlphaFoldDB" id="A0A2W2AB01"/>
<evidence type="ECO:0000313" key="4">
    <source>
        <dbReference type="Proteomes" id="UP000248745"/>
    </source>
</evidence>
<dbReference type="PANTHER" id="PTHR11575">
    <property type="entry name" value="5'-NUCLEOTIDASE-RELATED"/>
    <property type="match status" value="1"/>
</dbReference>
<dbReference type="Pfam" id="PF02872">
    <property type="entry name" value="5_nucleotid_C"/>
    <property type="match status" value="1"/>
</dbReference>
<reference evidence="3 4" key="1">
    <citation type="submission" date="2018-06" db="EMBL/GenBank/DDBJ databases">
        <title>Mucibacter soli gen. nov., sp. nov., a new member of the family Chitinophagaceae producing mucin.</title>
        <authorList>
            <person name="Kim M.-K."/>
            <person name="Park S."/>
            <person name="Kim T.-S."/>
            <person name="Joung Y."/>
            <person name="Han J.-H."/>
            <person name="Kim S.B."/>
        </authorList>
    </citation>
    <scope>NUCLEOTIDE SEQUENCE [LARGE SCALE GENOMIC DNA]</scope>
    <source>
        <strain evidence="3 4">R1-15</strain>
    </source>
</reference>
<name>A0A2W2AB01_9BACT</name>
<dbReference type="InterPro" id="IPR036907">
    <property type="entry name" value="5'-Nucleotdase_C_sf"/>
</dbReference>
<evidence type="ECO:0000256" key="1">
    <source>
        <dbReference type="SAM" id="SignalP"/>
    </source>
</evidence>
<feature type="chain" id="PRO_5015891676" description="5'-Nucleotidase C-terminal domain-containing protein" evidence="1">
    <location>
        <begin position="23"/>
        <end position="251"/>
    </location>
</feature>